<feature type="chain" id="PRO_5013957542" description="Ig-like domain-containing protein" evidence="1">
    <location>
        <begin position="20"/>
        <end position="312"/>
    </location>
</feature>
<evidence type="ECO:0008006" key="4">
    <source>
        <dbReference type="Google" id="ProtNLM"/>
    </source>
</evidence>
<evidence type="ECO:0000313" key="2">
    <source>
        <dbReference type="EMBL" id="SOS74561.1"/>
    </source>
</evidence>
<proteinExistence type="predicted"/>
<feature type="signal peptide" evidence="1">
    <location>
        <begin position="1"/>
        <end position="19"/>
    </location>
</feature>
<keyword evidence="3" id="KW-1185">Reference proteome</keyword>
<sequence>MKQVFLLFIIFSYSILLTAQQVTVGGKTVMCGSSETTVIPAKYDDGSWTSEKSNSWSLLLYKKNELNKIKGNLTELGFYANCNPYSPKTYTFSKQRIYIKEITKGAITSSKIPDLTTFTKVYDGDITWKRGVDLPSSLNIITLTTPFKYSGTKNLLVYFENESGKGAGGWSSIPFLWDNHGNNRVAYESYKLSDKGKYNGRIGKELPVTYFKFSPVSTPPEITMEADKSICSKSPFSFTGVSVTPAMVTLKWTTSGTGRFNNKFIKNPTYTPSATDSGNIILTLTAKNTDGSISKNFTLTINPLPTASIKKI</sequence>
<dbReference type="EMBL" id="OENF01000012">
    <property type="protein sequence ID" value="SOS74561.1"/>
    <property type="molecule type" value="Genomic_DNA"/>
</dbReference>
<name>A0A2H1YGR0_9FLAO</name>
<dbReference type="AlphaFoldDB" id="A0A2H1YGR0"/>
<protein>
    <recommendedName>
        <fullName evidence="4">Ig-like domain-containing protein</fullName>
    </recommendedName>
</protein>
<organism evidence="2 3">
    <name type="scientific">Tenacibaculum piscium</name>
    <dbReference type="NCBI Taxonomy" id="1458515"/>
    <lineage>
        <taxon>Bacteria</taxon>
        <taxon>Pseudomonadati</taxon>
        <taxon>Bacteroidota</taxon>
        <taxon>Flavobacteriia</taxon>
        <taxon>Flavobacteriales</taxon>
        <taxon>Flavobacteriaceae</taxon>
        <taxon>Tenacibaculum</taxon>
    </lineage>
</organism>
<keyword evidence="1" id="KW-0732">Signal</keyword>
<dbReference type="OrthoDB" id="1187523at2"/>
<evidence type="ECO:0000256" key="1">
    <source>
        <dbReference type="SAM" id="SignalP"/>
    </source>
</evidence>
<reference evidence="3" key="1">
    <citation type="submission" date="2017-11" db="EMBL/GenBank/DDBJ databases">
        <authorList>
            <person name="Duchaud E."/>
        </authorList>
    </citation>
    <scope>NUCLEOTIDE SEQUENCE [LARGE SCALE GENOMIC DNA]</scope>
    <source>
        <strain evidence="3">Tenacibaculum sp. TNO020</strain>
    </source>
</reference>
<evidence type="ECO:0000313" key="3">
    <source>
        <dbReference type="Proteomes" id="UP000234211"/>
    </source>
</evidence>
<dbReference type="Proteomes" id="UP000234211">
    <property type="component" value="Unassembled WGS sequence"/>
</dbReference>
<accession>A0A2H1YGR0</accession>
<gene>
    <name evidence="2" type="ORF">TNO020_20241</name>
</gene>
<dbReference type="RefSeq" id="WP_101917033.1">
    <property type="nucleotide sequence ID" value="NZ_OENF01000012.1"/>
</dbReference>